<dbReference type="EMBL" id="OZ034818">
    <property type="protein sequence ID" value="CAL1387495.1"/>
    <property type="molecule type" value="Genomic_DNA"/>
</dbReference>
<evidence type="ECO:0000313" key="1">
    <source>
        <dbReference type="EMBL" id="CAL1387495.1"/>
    </source>
</evidence>
<accession>A0AAV2ENI5</accession>
<gene>
    <name evidence="1" type="ORF">LTRI10_LOCUS28476</name>
</gene>
<keyword evidence="2" id="KW-1185">Reference proteome</keyword>
<protein>
    <recommendedName>
        <fullName evidence="3">ATPase subunit 6</fullName>
    </recommendedName>
</protein>
<dbReference type="Proteomes" id="UP001497516">
    <property type="component" value="Chromosome 5"/>
</dbReference>
<proteinExistence type="predicted"/>
<evidence type="ECO:0000313" key="2">
    <source>
        <dbReference type="Proteomes" id="UP001497516"/>
    </source>
</evidence>
<evidence type="ECO:0008006" key="3">
    <source>
        <dbReference type="Google" id="ProtNLM"/>
    </source>
</evidence>
<dbReference type="AlphaFoldDB" id="A0AAV2ENI5"/>
<reference evidence="1 2" key="1">
    <citation type="submission" date="2024-04" db="EMBL/GenBank/DDBJ databases">
        <authorList>
            <person name="Fracassetti M."/>
        </authorList>
    </citation>
    <scope>NUCLEOTIDE SEQUENCE [LARGE SCALE GENOMIC DNA]</scope>
</reference>
<sequence length="95" mass="11066">MMFGWVPPLALVSLSMMMLSTLPLALRHLETRLLRHLETRLFRPLMTTLPSLLLRLVRPRSVPLLQTFLFWPSQILQLNLLFLRFGVVIVFVSLP</sequence>
<name>A0AAV2ENI5_9ROSI</name>
<organism evidence="1 2">
    <name type="scientific">Linum trigynum</name>
    <dbReference type="NCBI Taxonomy" id="586398"/>
    <lineage>
        <taxon>Eukaryota</taxon>
        <taxon>Viridiplantae</taxon>
        <taxon>Streptophyta</taxon>
        <taxon>Embryophyta</taxon>
        <taxon>Tracheophyta</taxon>
        <taxon>Spermatophyta</taxon>
        <taxon>Magnoliopsida</taxon>
        <taxon>eudicotyledons</taxon>
        <taxon>Gunneridae</taxon>
        <taxon>Pentapetalae</taxon>
        <taxon>rosids</taxon>
        <taxon>fabids</taxon>
        <taxon>Malpighiales</taxon>
        <taxon>Linaceae</taxon>
        <taxon>Linum</taxon>
    </lineage>
</organism>